<dbReference type="GO" id="GO:0000287">
    <property type="term" value="F:magnesium ion binding"/>
    <property type="evidence" value="ECO:0007669"/>
    <property type="project" value="UniProtKB-UniRule"/>
</dbReference>
<evidence type="ECO:0000256" key="1">
    <source>
        <dbReference type="ARBA" id="ARBA00005289"/>
    </source>
</evidence>
<dbReference type="EC" id="3.1.3.7" evidence="6"/>
<dbReference type="EMBL" id="JADKBR010000019">
    <property type="protein sequence ID" value="MBK8891740.1"/>
    <property type="molecule type" value="Genomic_DNA"/>
</dbReference>
<organism evidence="8 9">
    <name type="scientific">Candidatus Dechloromonas phosphorivorans</name>
    <dbReference type="NCBI Taxonomy" id="2899244"/>
    <lineage>
        <taxon>Bacteria</taxon>
        <taxon>Pseudomonadati</taxon>
        <taxon>Pseudomonadota</taxon>
        <taxon>Betaproteobacteria</taxon>
        <taxon>Rhodocyclales</taxon>
        <taxon>Azonexaceae</taxon>
        <taxon>Dechloromonas</taxon>
    </lineage>
</organism>
<keyword evidence="5 6" id="KW-0472">Membrane</keyword>
<dbReference type="GO" id="GO:0008441">
    <property type="term" value="F:3'(2'),5'-bisphosphate nucleotidase activity"/>
    <property type="evidence" value="ECO:0007669"/>
    <property type="project" value="UniProtKB-UniRule"/>
</dbReference>
<protein>
    <recommendedName>
        <fullName evidence="6">3'(2'),5'-bisphosphate nucleotidase CysQ</fullName>
        <ecNumber evidence="6">3.1.3.7</ecNumber>
    </recommendedName>
    <alternativeName>
        <fullName evidence="6">3'(2'),5-bisphosphonucleoside 3'(2')-phosphohydrolase</fullName>
    </alternativeName>
    <alternativeName>
        <fullName evidence="6">3'-phosphoadenosine 5'-phosphate phosphatase</fullName>
        <shortName evidence="6">PAP phosphatase</shortName>
    </alternativeName>
</protein>
<dbReference type="GO" id="GO:0050427">
    <property type="term" value="P:3'-phosphoadenosine 5'-phosphosulfate metabolic process"/>
    <property type="evidence" value="ECO:0007669"/>
    <property type="project" value="TreeGrafter"/>
</dbReference>
<feature type="binding site" evidence="7">
    <location>
        <position position="69"/>
    </location>
    <ligand>
        <name>Mg(2+)</name>
        <dbReference type="ChEBI" id="CHEBI:18420"/>
        <label>1</label>
        <note>catalytic</note>
    </ligand>
</feature>
<feature type="binding site" evidence="6">
    <location>
        <position position="90"/>
    </location>
    <ligand>
        <name>Mg(2+)</name>
        <dbReference type="ChEBI" id="CHEBI:18420"/>
        <label>1</label>
    </ligand>
</feature>
<comment type="subcellular location">
    <subcellularLocation>
        <location evidence="6">Cell inner membrane</location>
        <topology evidence="6">Peripheral membrane protein</topology>
        <orientation evidence="6">Cytoplasmic side</orientation>
    </subcellularLocation>
</comment>
<evidence type="ECO:0000256" key="5">
    <source>
        <dbReference type="ARBA" id="ARBA00023136"/>
    </source>
</evidence>
<feature type="binding site" evidence="6">
    <location>
        <position position="216"/>
    </location>
    <ligand>
        <name>substrate</name>
    </ligand>
</feature>
<keyword evidence="3 6" id="KW-0997">Cell inner membrane</keyword>
<dbReference type="PANTHER" id="PTHR43028">
    <property type="entry name" value="3'(2'),5'-BISPHOSPHATE NUCLEOTIDASE 1"/>
    <property type="match status" value="1"/>
</dbReference>
<feature type="binding site" evidence="7">
    <location>
        <position position="91"/>
    </location>
    <ligand>
        <name>Mg(2+)</name>
        <dbReference type="ChEBI" id="CHEBI:18420"/>
        <label>1</label>
        <note>catalytic</note>
    </ligand>
</feature>
<evidence type="ECO:0000313" key="9">
    <source>
        <dbReference type="Proteomes" id="UP000808146"/>
    </source>
</evidence>
<keyword evidence="2 6" id="KW-1003">Cell membrane</keyword>
<reference evidence="8" key="1">
    <citation type="submission" date="2020-10" db="EMBL/GenBank/DDBJ databases">
        <title>Connecting structure to function with the recovery of over 1000 high-quality activated sludge metagenome-assembled genomes encoding full-length rRNA genes using long-read sequencing.</title>
        <authorList>
            <person name="Singleton C.M."/>
            <person name="Petriglieri F."/>
            <person name="Kristensen J.M."/>
            <person name="Kirkegaard R.H."/>
            <person name="Michaelsen T.Y."/>
            <person name="Andersen M.H."/>
            <person name="Karst S.M."/>
            <person name="Dueholm M.S."/>
            <person name="Nielsen P.H."/>
            <person name="Albertsen M."/>
        </authorList>
    </citation>
    <scope>NUCLEOTIDE SEQUENCE</scope>
    <source>
        <strain evidence="8">OdNE_18-Q3-R46-58_BAT3C.305</strain>
    </source>
</reference>
<dbReference type="Proteomes" id="UP000808146">
    <property type="component" value="Unassembled WGS sequence"/>
</dbReference>
<dbReference type="SUPFAM" id="SSF56655">
    <property type="entry name" value="Carbohydrate phosphatase"/>
    <property type="match status" value="1"/>
</dbReference>
<evidence type="ECO:0000256" key="6">
    <source>
        <dbReference type="HAMAP-Rule" id="MF_02095"/>
    </source>
</evidence>
<feature type="binding site" evidence="6">
    <location>
        <position position="88"/>
    </location>
    <ligand>
        <name>Mg(2+)</name>
        <dbReference type="ChEBI" id="CHEBI:18420"/>
        <label>1</label>
    </ligand>
</feature>
<feature type="binding site" evidence="6">
    <location>
        <begin position="90"/>
        <end position="93"/>
    </location>
    <ligand>
        <name>substrate</name>
    </ligand>
</feature>
<evidence type="ECO:0000256" key="4">
    <source>
        <dbReference type="ARBA" id="ARBA00022801"/>
    </source>
</evidence>
<evidence type="ECO:0000256" key="2">
    <source>
        <dbReference type="ARBA" id="ARBA00022475"/>
    </source>
</evidence>
<comment type="cofactor">
    <cofactor evidence="6 7">
        <name>Mg(2+)</name>
        <dbReference type="ChEBI" id="CHEBI:18420"/>
    </cofactor>
</comment>
<dbReference type="CDD" id="cd01638">
    <property type="entry name" value="CysQ"/>
    <property type="match status" value="1"/>
</dbReference>
<feature type="binding site" evidence="6">
    <location>
        <position position="216"/>
    </location>
    <ligand>
        <name>Mg(2+)</name>
        <dbReference type="ChEBI" id="CHEBI:18420"/>
        <label>2</label>
    </ligand>
</feature>
<proteinExistence type="inferred from homology"/>
<feature type="binding site" evidence="7">
    <location>
        <position position="90"/>
    </location>
    <ligand>
        <name>Mg(2+)</name>
        <dbReference type="ChEBI" id="CHEBI:18420"/>
        <label>2</label>
    </ligand>
</feature>
<dbReference type="PRINTS" id="PR00377">
    <property type="entry name" value="IMPHPHTASES"/>
</dbReference>
<keyword evidence="6 7" id="KW-0479">Metal-binding</keyword>
<dbReference type="PROSITE" id="PS00630">
    <property type="entry name" value="IMP_2"/>
    <property type="match status" value="1"/>
</dbReference>
<feature type="binding site" evidence="6">
    <location>
        <position position="91"/>
    </location>
    <ligand>
        <name>Mg(2+)</name>
        <dbReference type="ChEBI" id="CHEBI:18420"/>
        <label>2</label>
    </ligand>
</feature>
<gene>
    <name evidence="6 8" type="primary">cysQ</name>
    <name evidence="8" type="ORF">IPN75_15860</name>
</gene>
<dbReference type="Pfam" id="PF00459">
    <property type="entry name" value="Inositol_P"/>
    <property type="match status" value="1"/>
</dbReference>
<dbReference type="PANTHER" id="PTHR43028:SF5">
    <property type="entry name" value="3'(2'),5'-BISPHOSPHATE NUCLEOTIDASE 1"/>
    <property type="match status" value="1"/>
</dbReference>
<feature type="binding site" evidence="7">
    <location>
        <position position="216"/>
    </location>
    <ligand>
        <name>Mg(2+)</name>
        <dbReference type="ChEBI" id="CHEBI:18420"/>
        <label>1</label>
        <note>catalytic</note>
    </ligand>
</feature>
<feature type="binding site" evidence="6">
    <location>
        <position position="88"/>
    </location>
    <ligand>
        <name>Mg(2+)</name>
        <dbReference type="ChEBI" id="CHEBI:18420"/>
        <label>2</label>
    </ligand>
</feature>
<keyword evidence="4 6" id="KW-0378">Hydrolase</keyword>
<sequence>MKPLTAQQIGVLCTIARHAGDTVMDVYRRDFAVWEKKDASPLTEADLRADSIIRMGLEAAFPGVFILSEESASTVSADTDTDPFFLVDPLDGTREFLGRNGEFTVNIALVHQGRPLAGVVFAPALDQMFWAWVGHGAWKQAGVSTATSLQVAPYDRTRPLRIIGSRSHSVETVANWLAGLPEPHAFATAGSSLKFCLIAQGKADMYPRFGPTSQWDTAAAQCILEESGGMVVDTTAKPLVYGLNQPILNPHFFGIGDKSLGSLVRT</sequence>
<dbReference type="Gene3D" id="3.40.190.80">
    <property type="match status" value="1"/>
</dbReference>
<dbReference type="InterPro" id="IPR000760">
    <property type="entry name" value="Inositol_monophosphatase-like"/>
</dbReference>
<dbReference type="InterPro" id="IPR020550">
    <property type="entry name" value="Inositol_monophosphatase_CS"/>
</dbReference>
<evidence type="ECO:0000256" key="7">
    <source>
        <dbReference type="PIRSR" id="PIRSR600760-2"/>
    </source>
</evidence>
<name>A0A9D7QP88_9RHOO</name>
<comment type="function">
    <text evidence="6">Converts adenosine-3',5'-bisphosphate (PAP) to AMP.</text>
</comment>
<accession>A0A9D7QP88</accession>
<dbReference type="HAMAP" id="MF_02095">
    <property type="entry name" value="CysQ"/>
    <property type="match status" value="1"/>
</dbReference>
<dbReference type="NCBIfam" id="TIGR01331">
    <property type="entry name" value="bisphos_cysQ"/>
    <property type="match status" value="1"/>
</dbReference>
<evidence type="ECO:0000256" key="3">
    <source>
        <dbReference type="ARBA" id="ARBA00022519"/>
    </source>
</evidence>
<dbReference type="Gene3D" id="3.30.540.10">
    <property type="entry name" value="Fructose-1,6-Bisphosphatase, subunit A, domain 1"/>
    <property type="match status" value="1"/>
</dbReference>
<dbReference type="InterPro" id="IPR050725">
    <property type="entry name" value="CysQ/Inositol_MonoPase"/>
</dbReference>
<dbReference type="GO" id="GO:0000103">
    <property type="term" value="P:sulfate assimilation"/>
    <property type="evidence" value="ECO:0007669"/>
    <property type="project" value="TreeGrafter"/>
</dbReference>
<keyword evidence="6 7" id="KW-0460">Magnesium</keyword>
<feature type="binding site" evidence="7">
    <location>
        <position position="88"/>
    </location>
    <ligand>
        <name>Mg(2+)</name>
        <dbReference type="ChEBI" id="CHEBI:18420"/>
        <label>1</label>
        <note>catalytic</note>
    </ligand>
</feature>
<comment type="caution">
    <text evidence="8">The sequence shown here is derived from an EMBL/GenBank/DDBJ whole genome shotgun (WGS) entry which is preliminary data.</text>
</comment>
<dbReference type="AlphaFoldDB" id="A0A9D7QP88"/>
<dbReference type="GO" id="GO:0005886">
    <property type="term" value="C:plasma membrane"/>
    <property type="evidence" value="ECO:0007669"/>
    <property type="project" value="UniProtKB-SubCell"/>
</dbReference>
<dbReference type="GO" id="GO:0046854">
    <property type="term" value="P:phosphatidylinositol phosphate biosynthetic process"/>
    <property type="evidence" value="ECO:0007669"/>
    <property type="project" value="InterPro"/>
</dbReference>
<feature type="binding site" evidence="6">
    <location>
        <position position="69"/>
    </location>
    <ligand>
        <name>substrate</name>
    </ligand>
</feature>
<comment type="similarity">
    <text evidence="1 6">Belongs to the inositol monophosphatase superfamily. CysQ family.</text>
</comment>
<evidence type="ECO:0000313" key="8">
    <source>
        <dbReference type="EMBL" id="MBK8891740.1"/>
    </source>
</evidence>
<feature type="binding site" evidence="6">
    <location>
        <position position="69"/>
    </location>
    <ligand>
        <name>Mg(2+)</name>
        <dbReference type="ChEBI" id="CHEBI:18420"/>
        <label>1</label>
    </ligand>
</feature>
<dbReference type="InterPro" id="IPR006240">
    <property type="entry name" value="CysQ"/>
</dbReference>
<comment type="catalytic activity">
    <reaction evidence="6">
        <text>adenosine 3',5'-bisphosphate + H2O = AMP + phosphate</text>
        <dbReference type="Rhea" id="RHEA:10040"/>
        <dbReference type="ChEBI" id="CHEBI:15377"/>
        <dbReference type="ChEBI" id="CHEBI:43474"/>
        <dbReference type="ChEBI" id="CHEBI:58343"/>
        <dbReference type="ChEBI" id="CHEBI:456215"/>
        <dbReference type="EC" id="3.1.3.7"/>
    </reaction>
</comment>